<dbReference type="OrthoDB" id="384891at2"/>
<keyword evidence="6" id="KW-1185">Reference proteome</keyword>
<dbReference type="InterPro" id="IPR000835">
    <property type="entry name" value="HTH_MarR-typ"/>
</dbReference>
<dbReference type="AlphaFoldDB" id="A0A315ZYK2"/>
<evidence type="ECO:0000256" key="2">
    <source>
        <dbReference type="ARBA" id="ARBA00023125"/>
    </source>
</evidence>
<proteinExistence type="predicted"/>
<name>A0A315ZYK2_9FIRM</name>
<evidence type="ECO:0000313" key="5">
    <source>
        <dbReference type="EMBL" id="SUQ13324.1"/>
    </source>
</evidence>
<evidence type="ECO:0000313" key="6">
    <source>
        <dbReference type="Proteomes" id="UP000254051"/>
    </source>
</evidence>
<evidence type="ECO:0000256" key="1">
    <source>
        <dbReference type="ARBA" id="ARBA00023015"/>
    </source>
</evidence>
<keyword evidence="3" id="KW-0804">Transcription</keyword>
<reference evidence="6" key="1">
    <citation type="submission" date="2017-07" db="EMBL/GenBank/DDBJ databases">
        <authorList>
            <person name="Varghese N."/>
            <person name="Submissions S."/>
        </authorList>
    </citation>
    <scope>NUCLEOTIDE SEQUENCE [LARGE SCALE GENOMIC DNA]</scope>
    <source>
        <strain evidence="6">NLAE-zl-C134</strain>
    </source>
</reference>
<dbReference type="PRINTS" id="PR00598">
    <property type="entry name" value="HTHMARR"/>
</dbReference>
<feature type="domain" description="HTH marR-type" evidence="4">
    <location>
        <begin position="1"/>
        <end position="142"/>
    </location>
</feature>
<evidence type="ECO:0000256" key="3">
    <source>
        <dbReference type="ARBA" id="ARBA00023163"/>
    </source>
</evidence>
<dbReference type="Proteomes" id="UP000254051">
    <property type="component" value="Unassembled WGS sequence"/>
</dbReference>
<dbReference type="SUPFAM" id="SSF46785">
    <property type="entry name" value="Winged helix' DNA-binding domain"/>
    <property type="match status" value="1"/>
</dbReference>
<dbReference type="GO" id="GO:0003700">
    <property type="term" value="F:DNA-binding transcription factor activity"/>
    <property type="evidence" value="ECO:0007669"/>
    <property type="project" value="InterPro"/>
</dbReference>
<dbReference type="Pfam" id="PF12802">
    <property type="entry name" value="MarR_2"/>
    <property type="match status" value="1"/>
</dbReference>
<dbReference type="EMBL" id="UHJJ01000003">
    <property type="protein sequence ID" value="SUQ13324.1"/>
    <property type="molecule type" value="Genomic_DNA"/>
</dbReference>
<evidence type="ECO:0000259" key="4">
    <source>
        <dbReference type="PROSITE" id="PS50995"/>
    </source>
</evidence>
<keyword evidence="2 5" id="KW-0238">DNA-binding</keyword>
<dbReference type="PROSITE" id="PS01117">
    <property type="entry name" value="HTH_MARR_1"/>
    <property type="match status" value="1"/>
</dbReference>
<dbReference type="InterPro" id="IPR036388">
    <property type="entry name" value="WH-like_DNA-bd_sf"/>
</dbReference>
<sequence length="147" mass="17125">MIKSEGRVFGSCFGSISHLLYYMSDQRLKQLGITHQQGRLLGFIYDNIKAHHVISRHFLEETMDLRGPTVTSLLRCLEEKGYIIRTISEEDRRAMKLIITPEGEKLVSDIREIFNSMEEKVLQNMTDEEIQTLKTLLFKVYDNLLKS</sequence>
<dbReference type="InterPro" id="IPR023187">
    <property type="entry name" value="Tscrpt_reg_MarR-type_CS"/>
</dbReference>
<keyword evidence="1" id="KW-0805">Transcription regulation</keyword>
<dbReference type="GO" id="GO:0003677">
    <property type="term" value="F:DNA binding"/>
    <property type="evidence" value="ECO:0007669"/>
    <property type="project" value="UniProtKB-KW"/>
</dbReference>
<dbReference type="Gene3D" id="1.10.10.10">
    <property type="entry name" value="Winged helix-like DNA-binding domain superfamily/Winged helix DNA-binding domain"/>
    <property type="match status" value="1"/>
</dbReference>
<dbReference type="PANTHER" id="PTHR42756">
    <property type="entry name" value="TRANSCRIPTIONAL REGULATOR, MARR"/>
    <property type="match status" value="1"/>
</dbReference>
<accession>A0A315ZYK2</accession>
<dbReference type="SMART" id="SM00347">
    <property type="entry name" value="HTH_MARR"/>
    <property type="match status" value="1"/>
</dbReference>
<dbReference type="InterPro" id="IPR036390">
    <property type="entry name" value="WH_DNA-bd_sf"/>
</dbReference>
<gene>
    <name evidence="5" type="ORF">SAMN05216529_10349</name>
</gene>
<dbReference type="PANTHER" id="PTHR42756:SF1">
    <property type="entry name" value="TRANSCRIPTIONAL REPRESSOR OF EMRAB OPERON"/>
    <property type="match status" value="1"/>
</dbReference>
<protein>
    <submittedName>
        <fullName evidence="5">DNA-binding transcriptional regulator, MarR family</fullName>
    </submittedName>
</protein>
<organism evidence="5 6">
    <name type="scientific">Faecalicatena contorta</name>
    <dbReference type="NCBI Taxonomy" id="39482"/>
    <lineage>
        <taxon>Bacteria</taxon>
        <taxon>Bacillati</taxon>
        <taxon>Bacillota</taxon>
        <taxon>Clostridia</taxon>
        <taxon>Lachnospirales</taxon>
        <taxon>Lachnospiraceae</taxon>
        <taxon>Faecalicatena</taxon>
    </lineage>
</organism>
<dbReference type="PROSITE" id="PS50995">
    <property type="entry name" value="HTH_MARR_2"/>
    <property type="match status" value="1"/>
</dbReference>